<evidence type="ECO:0000256" key="1">
    <source>
        <dbReference type="ARBA" id="ARBA00004613"/>
    </source>
</evidence>
<dbReference type="InterPro" id="IPR010264">
    <property type="entry name" value="Self-incomp_S1"/>
</dbReference>
<organism evidence="7 8">
    <name type="scientific">Stegodyphus mimosarum</name>
    <name type="common">African social velvet spider</name>
    <dbReference type="NCBI Taxonomy" id="407821"/>
    <lineage>
        <taxon>Eukaryota</taxon>
        <taxon>Metazoa</taxon>
        <taxon>Ecdysozoa</taxon>
        <taxon>Arthropoda</taxon>
        <taxon>Chelicerata</taxon>
        <taxon>Arachnida</taxon>
        <taxon>Araneae</taxon>
        <taxon>Araneomorphae</taxon>
        <taxon>Entelegynae</taxon>
        <taxon>Eresoidea</taxon>
        <taxon>Eresidae</taxon>
        <taxon>Stegodyphus</taxon>
    </lineage>
</organism>
<name>A0A087U1I2_STEMI</name>
<dbReference type="Pfam" id="PF05938">
    <property type="entry name" value="Self-incomp_S1"/>
    <property type="match status" value="1"/>
</dbReference>
<feature type="signal peptide" evidence="6">
    <location>
        <begin position="1"/>
        <end position="17"/>
    </location>
</feature>
<dbReference type="GO" id="GO:0005576">
    <property type="term" value="C:extracellular region"/>
    <property type="evidence" value="ECO:0007669"/>
    <property type="project" value="UniProtKB-SubCell"/>
</dbReference>
<comment type="subcellular location">
    <subcellularLocation>
        <location evidence="1">Secreted</location>
    </subcellularLocation>
</comment>
<proteinExistence type="inferred from homology"/>
<keyword evidence="5 6" id="KW-0732">Signal</keyword>
<evidence type="ECO:0000313" key="8">
    <source>
        <dbReference type="Proteomes" id="UP000054359"/>
    </source>
</evidence>
<accession>A0A087U1I2</accession>
<evidence type="ECO:0000256" key="2">
    <source>
        <dbReference type="ARBA" id="ARBA00005581"/>
    </source>
</evidence>
<evidence type="ECO:0000256" key="6">
    <source>
        <dbReference type="SAM" id="SignalP"/>
    </source>
</evidence>
<dbReference type="OMA" id="CVHLYEH"/>
<evidence type="ECO:0000256" key="4">
    <source>
        <dbReference type="ARBA" id="ARBA00022525"/>
    </source>
</evidence>
<comment type="similarity">
    <text evidence="2">Belongs to the plant self-incompatibility (S1) protein family.</text>
</comment>
<evidence type="ECO:0000256" key="5">
    <source>
        <dbReference type="ARBA" id="ARBA00022729"/>
    </source>
</evidence>
<reference evidence="7 8" key="1">
    <citation type="submission" date="2013-11" db="EMBL/GenBank/DDBJ databases">
        <title>Genome sequencing of Stegodyphus mimosarum.</title>
        <authorList>
            <person name="Bechsgaard J."/>
        </authorList>
    </citation>
    <scope>NUCLEOTIDE SEQUENCE [LARGE SCALE GENOMIC DNA]</scope>
</reference>
<feature type="chain" id="PRO_5001830114" evidence="6">
    <location>
        <begin position="18"/>
        <end position="263"/>
    </location>
</feature>
<evidence type="ECO:0000256" key="3">
    <source>
        <dbReference type="ARBA" id="ARBA00022471"/>
    </source>
</evidence>
<dbReference type="AlphaFoldDB" id="A0A087U1I2"/>
<dbReference type="Proteomes" id="UP000054359">
    <property type="component" value="Unassembled WGS sequence"/>
</dbReference>
<evidence type="ECO:0000313" key="7">
    <source>
        <dbReference type="EMBL" id="KFM71221.1"/>
    </source>
</evidence>
<protein>
    <submittedName>
        <fullName evidence="7">Uncharacterized protein</fullName>
    </submittedName>
</protein>
<keyword evidence="3" id="KW-0713">Self-incompatibility</keyword>
<keyword evidence="4" id="KW-0964">Secreted</keyword>
<dbReference type="EMBL" id="KK117708">
    <property type="protein sequence ID" value="KFM71221.1"/>
    <property type="molecule type" value="Genomic_DNA"/>
</dbReference>
<dbReference type="GO" id="GO:0060320">
    <property type="term" value="P:rejection of self pollen"/>
    <property type="evidence" value="ECO:0007669"/>
    <property type="project" value="UniProtKB-KW"/>
</dbReference>
<feature type="non-terminal residue" evidence="7">
    <location>
        <position position="263"/>
    </location>
</feature>
<gene>
    <name evidence="7" type="ORF">X975_14061</name>
</gene>
<dbReference type="OrthoDB" id="6406524at2759"/>
<sequence length="263" mass="29598">MRNVFSLLILTFTAALAEISFQQVSDELNAPKNPTDRFRIILSNISESSVLDAVEDFTNYGCEKMVVIRNAAQAAIHLTCQSSHDAPKAVNIERGNAFLFTFRPRKNGRSTFWCNLEYKHQFARFDVYNENLPYMCPRAIHEVYQYTVRHDGVYVDHTNRSGESKIRALSKGHNSVILWEEFTNNETNGFLYSVLVDGGMCADLPDQFNDKPAAVTLCYNHCVHLYEHRGCLGEVQTVHAGNDCTDTPIVSSLVGKMSSVKGC</sequence>
<keyword evidence="8" id="KW-1185">Reference proteome</keyword>